<evidence type="ECO:0000313" key="3">
    <source>
        <dbReference type="Proteomes" id="UP000233551"/>
    </source>
</evidence>
<dbReference type="Proteomes" id="UP000233551">
    <property type="component" value="Unassembled WGS sequence"/>
</dbReference>
<evidence type="ECO:0000256" key="1">
    <source>
        <dbReference type="SAM" id="MobiDB-lite"/>
    </source>
</evidence>
<sequence>MPNGNLIRYQSLSYAYGRPRTCAHPYTLGLICPSVAKSVPRVSVPLNLSTEDDHDSRSIVEDGCLRAPRGKGGRCGEGVGRGSTQLRAPRWPSTSQARWPEFDHLIGGFEGRQGSPQLGRDPLFFFPCFLIEKWEKRGGGLDPAWASLVDPRSLRRDGRTQATLLRGSRAGGEPLVGVRILPTPPKTIWAKISKMKNCRPQSHAPPPIRPLSPWPPISNLSCTQGSSDLELCAFLAEGNQGRRKPELVVNLRRKLNPFLVAE</sequence>
<keyword evidence="3" id="KW-1185">Reference proteome</keyword>
<name>A0A2I0IM66_PUNGR</name>
<proteinExistence type="predicted"/>
<reference evidence="2 3" key="1">
    <citation type="submission" date="2017-11" db="EMBL/GenBank/DDBJ databases">
        <title>De-novo sequencing of pomegranate (Punica granatum L.) genome.</title>
        <authorList>
            <person name="Akparov Z."/>
            <person name="Amiraslanov A."/>
            <person name="Hajiyeva S."/>
            <person name="Abbasov M."/>
            <person name="Kaur K."/>
            <person name="Hamwieh A."/>
            <person name="Solovyev V."/>
            <person name="Salamov A."/>
            <person name="Braich B."/>
            <person name="Kosarev P."/>
            <person name="Mahmoud A."/>
            <person name="Hajiyev E."/>
            <person name="Babayeva S."/>
            <person name="Izzatullayeva V."/>
            <person name="Mammadov A."/>
            <person name="Mammadov A."/>
            <person name="Sharifova S."/>
            <person name="Ojaghi J."/>
            <person name="Eynullazada K."/>
            <person name="Bayramov B."/>
            <person name="Abdulazimova A."/>
            <person name="Shahmuradov I."/>
        </authorList>
    </citation>
    <scope>NUCLEOTIDE SEQUENCE [LARGE SCALE GENOMIC DNA]</scope>
    <source>
        <strain evidence="3">cv. AG2017</strain>
        <tissue evidence="2">Leaf</tissue>
    </source>
</reference>
<dbReference type="AlphaFoldDB" id="A0A2I0IM66"/>
<comment type="caution">
    <text evidence="2">The sequence shown here is derived from an EMBL/GenBank/DDBJ whole genome shotgun (WGS) entry which is preliminary data.</text>
</comment>
<evidence type="ECO:0000313" key="2">
    <source>
        <dbReference type="EMBL" id="PKI45107.1"/>
    </source>
</evidence>
<gene>
    <name evidence="2" type="ORF">CRG98_034491</name>
</gene>
<organism evidence="2 3">
    <name type="scientific">Punica granatum</name>
    <name type="common">Pomegranate</name>
    <dbReference type="NCBI Taxonomy" id="22663"/>
    <lineage>
        <taxon>Eukaryota</taxon>
        <taxon>Viridiplantae</taxon>
        <taxon>Streptophyta</taxon>
        <taxon>Embryophyta</taxon>
        <taxon>Tracheophyta</taxon>
        <taxon>Spermatophyta</taxon>
        <taxon>Magnoliopsida</taxon>
        <taxon>eudicotyledons</taxon>
        <taxon>Gunneridae</taxon>
        <taxon>Pentapetalae</taxon>
        <taxon>rosids</taxon>
        <taxon>malvids</taxon>
        <taxon>Myrtales</taxon>
        <taxon>Lythraceae</taxon>
        <taxon>Punica</taxon>
    </lineage>
</organism>
<accession>A0A2I0IM66</accession>
<protein>
    <submittedName>
        <fullName evidence="2">Uncharacterized protein</fullName>
    </submittedName>
</protein>
<dbReference type="EMBL" id="PGOL01002778">
    <property type="protein sequence ID" value="PKI45107.1"/>
    <property type="molecule type" value="Genomic_DNA"/>
</dbReference>
<feature type="region of interest" description="Disordered" evidence="1">
    <location>
        <begin position="71"/>
        <end position="93"/>
    </location>
</feature>